<dbReference type="Proteomes" id="UP000325577">
    <property type="component" value="Linkage Group LG5"/>
</dbReference>
<evidence type="ECO:0000313" key="2">
    <source>
        <dbReference type="EMBL" id="KAA8522514.1"/>
    </source>
</evidence>
<dbReference type="OrthoDB" id="1898716at2759"/>
<dbReference type="EMBL" id="CM018048">
    <property type="protein sequence ID" value="KAA8522514.1"/>
    <property type="molecule type" value="Genomic_DNA"/>
</dbReference>
<reference evidence="2 3" key="1">
    <citation type="submission" date="2019-09" db="EMBL/GenBank/DDBJ databases">
        <title>A chromosome-level genome assembly of the Chinese tupelo Nyssa sinensis.</title>
        <authorList>
            <person name="Yang X."/>
            <person name="Kang M."/>
            <person name="Yang Y."/>
            <person name="Xiong H."/>
            <person name="Wang M."/>
            <person name="Zhang Z."/>
            <person name="Wang Z."/>
            <person name="Wu H."/>
            <person name="Ma T."/>
            <person name="Liu J."/>
            <person name="Xi Z."/>
        </authorList>
    </citation>
    <scope>NUCLEOTIDE SEQUENCE [LARGE SCALE GENOMIC DNA]</scope>
    <source>
        <strain evidence="2">J267</strain>
        <tissue evidence="2">Leaf</tissue>
    </source>
</reference>
<proteinExistence type="predicted"/>
<organism evidence="2 3">
    <name type="scientific">Nyssa sinensis</name>
    <dbReference type="NCBI Taxonomy" id="561372"/>
    <lineage>
        <taxon>Eukaryota</taxon>
        <taxon>Viridiplantae</taxon>
        <taxon>Streptophyta</taxon>
        <taxon>Embryophyta</taxon>
        <taxon>Tracheophyta</taxon>
        <taxon>Spermatophyta</taxon>
        <taxon>Magnoliopsida</taxon>
        <taxon>eudicotyledons</taxon>
        <taxon>Gunneridae</taxon>
        <taxon>Pentapetalae</taxon>
        <taxon>asterids</taxon>
        <taxon>Cornales</taxon>
        <taxon>Nyssaceae</taxon>
        <taxon>Nyssa</taxon>
    </lineage>
</organism>
<evidence type="ECO:0000256" key="1">
    <source>
        <dbReference type="SAM" id="MobiDB-lite"/>
    </source>
</evidence>
<name>A0A5J4ZX86_9ASTE</name>
<sequence>MQGMQNSFDHDFFHWIPDNGHNHAPIFDAADSSLPLRDVSSRVYDPLLHGTSSDVDHPQGGMGECHISNPRDGNFPAWHHTFTSTDLHPNHMASTLFSLVQHGMESTDMATMVPRERSEITSNNSHVQPHSQASNYET</sequence>
<feature type="region of interest" description="Disordered" evidence="1">
    <location>
        <begin position="118"/>
        <end position="138"/>
    </location>
</feature>
<protein>
    <submittedName>
        <fullName evidence="2">Uncharacterized protein</fullName>
    </submittedName>
</protein>
<keyword evidence="3" id="KW-1185">Reference proteome</keyword>
<gene>
    <name evidence="2" type="ORF">F0562_013125</name>
</gene>
<accession>A0A5J4ZX86</accession>
<evidence type="ECO:0000313" key="3">
    <source>
        <dbReference type="Proteomes" id="UP000325577"/>
    </source>
</evidence>
<dbReference type="AlphaFoldDB" id="A0A5J4ZX86"/>
<feature type="compositionally biased region" description="Polar residues" evidence="1">
    <location>
        <begin position="120"/>
        <end position="138"/>
    </location>
</feature>